<protein>
    <recommendedName>
        <fullName evidence="3">Zinc finger GRF-type domain-containing protein</fullName>
    </recommendedName>
</protein>
<name>A0AAV6XH26_9LAMI</name>
<evidence type="ECO:0008006" key="3">
    <source>
        <dbReference type="Google" id="ProtNLM"/>
    </source>
</evidence>
<keyword evidence="2" id="KW-1185">Reference proteome</keyword>
<dbReference type="AlphaFoldDB" id="A0AAV6XH26"/>
<dbReference type="Proteomes" id="UP000826271">
    <property type="component" value="Unassembled WGS sequence"/>
</dbReference>
<evidence type="ECO:0000313" key="2">
    <source>
        <dbReference type="Proteomes" id="UP000826271"/>
    </source>
</evidence>
<evidence type="ECO:0000313" key="1">
    <source>
        <dbReference type="EMBL" id="KAG8382274.1"/>
    </source>
</evidence>
<sequence>MSSMERLLTCDCPNSKPAWIQTSWTKDNPGRRFHSCKNYQGASSFFGKIHLCVKGVTPCGVPDLALSCSSTNGAGALMFTLEVAGISALEC</sequence>
<organism evidence="1 2">
    <name type="scientific">Buddleja alternifolia</name>
    <dbReference type="NCBI Taxonomy" id="168488"/>
    <lineage>
        <taxon>Eukaryota</taxon>
        <taxon>Viridiplantae</taxon>
        <taxon>Streptophyta</taxon>
        <taxon>Embryophyta</taxon>
        <taxon>Tracheophyta</taxon>
        <taxon>Spermatophyta</taxon>
        <taxon>Magnoliopsida</taxon>
        <taxon>eudicotyledons</taxon>
        <taxon>Gunneridae</taxon>
        <taxon>Pentapetalae</taxon>
        <taxon>asterids</taxon>
        <taxon>lamiids</taxon>
        <taxon>Lamiales</taxon>
        <taxon>Scrophulariaceae</taxon>
        <taxon>Buddlejeae</taxon>
        <taxon>Buddleja</taxon>
    </lineage>
</organism>
<accession>A0AAV6XH26</accession>
<reference evidence="1" key="1">
    <citation type="submission" date="2019-10" db="EMBL/GenBank/DDBJ databases">
        <authorList>
            <person name="Zhang R."/>
            <person name="Pan Y."/>
            <person name="Wang J."/>
            <person name="Ma R."/>
            <person name="Yu S."/>
        </authorList>
    </citation>
    <scope>NUCLEOTIDE SEQUENCE</scope>
    <source>
        <strain evidence="1">LA-IB0</strain>
        <tissue evidence="1">Leaf</tissue>
    </source>
</reference>
<comment type="caution">
    <text evidence="1">The sequence shown here is derived from an EMBL/GenBank/DDBJ whole genome shotgun (WGS) entry which is preliminary data.</text>
</comment>
<dbReference type="EMBL" id="WHWC01000005">
    <property type="protein sequence ID" value="KAG8382274.1"/>
    <property type="molecule type" value="Genomic_DNA"/>
</dbReference>
<proteinExistence type="predicted"/>
<gene>
    <name evidence="1" type="ORF">BUALT_Bualt05G0059700</name>
</gene>